<dbReference type="InterPro" id="IPR036612">
    <property type="entry name" value="KH_dom_type_1_sf"/>
</dbReference>
<dbReference type="FunFam" id="3.40.50.300:FF:000079">
    <property type="entry name" value="probable ATP-dependent RNA helicase DDX17"/>
    <property type="match status" value="1"/>
</dbReference>
<dbReference type="PANTHER" id="PTHR47958">
    <property type="entry name" value="ATP-DEPENDENT RNA HELICASE DBP3"/>
    <property type="match status" value="1"/>
</dbReference>
<evidence type="ECO:0000259" key="25">
    <source>
        <dbReference type="PROSITE" id="PS51194"/>
    </source>
</evidence>
<comment type="cofactor">
    <cofactor evidence="1">
        <name>[4Fe-4S] cluster</name>
        <dbReference type="ChEBI" id="CHEBI:49883"/>
    </cofactor>
</comment>
<dbReference type="InterPro" id="IPR011545">
    <property type="entry name" value="DEAD/DEAH_box_helicase_dom"/>
</dbReference>
<keyword evidence="11" id="KW-0378">Hydrolase</keyword>
<dbReference type="InterPro" id="IPR042263">
    <property type="entry name" value="DPH1/DPH2_1"/>
</dbReference>
<dbReference type="Gene3D" id="3.40.50.11840">
    <property type="entry name" value="Diphthamide synthesis DPH1/DPH2 domain 1"/>
    <property type="match status" value="1"/>
</dbReference>
<dbReference type="InterPro" id="IPR001650">
    <property type="entry name" value="Helicase_C-like"/>
</dbReference>
<evidence type="ECO:0000256" key="3">
    <source>
        <dbReference type="ARBA" id="ARBA00010173"/>
    </source>
</evidence>
<dbReference type="FunFam" id="3.40.50.11840:FF:000001">
    <property type="entry name" value="2-(3-amino-3-carboxypropyl)histidine synthase subunit 1"/>
    <property type="match status" value="1"/>
</dbReference>
<dbReference type="AlphaFoldDB" id="A0AAN9XXM1"/>
<dbReference type="GO" id="GO:0003724">
    <property type="term" value="F:RNA helicase activity"/>
    <property type="evidence" value="ECO:0007669"/>
    <property type="project" value="UniProtKB-EC"/>
</dbReference>
<feature type="domain" description="Helicase C-terminal" evidence="25">
    <location>
        <begin position="1034"/>
        <end position="1195"/>
    </location>
</feature>
<dbReference type="SMART" id="SM00490">
    <property type="entry name" value="HELICc"/>
    <property type="match status" value="1"/>
</dbReference>
<dbReference type="GO" id="GO:0090560">
    <property type="term" value="F:2-(3-amino-3-carboxypropyl)histidine synthase activity"/>
    <property type="evidence" value="ECO:0007669"/>
    <property type="project" value="UniProtKB-EC"/>
</dbReference>
<evidence type="ECO:0000256" key="13">
    <source>
        <dbReference type="ARBA" id="ARBA00022840"/>
    </source>
</evidence>
<organism evidence="27 28">
    <name type="scientific">Parthenolecanium corni</name>
    <dbReference type="NCBI Taxonomy" id="536013"/>
    <lineage>
        <taxon>Eukaryota</taxon>
        <taxon>Metazoa</taxon>
        <taxon>Ecdysozoa</taxon>
        <taxon>Arthropoda</taxon>
        <taxon>Hexapoda</taxon>
        <taxon>Insecta</taxon>
        <taxon>Pterygota</taxon>
        <taxon>Neoptera</taxon>
        <taxon>Paraneoptera</taxon>
        <taxon>Hemiptera</taxon>
        <taxon>Sternorrhyncha</taxon>
        <taxon>Coccoidea</taxon>
        <taxon>Coccidae</taxon>
        <taxon>Parthenolecanium</taxon>
    </lineage>
</organism>
<comment type="catalytic activity">
    <reaction evidence="20">
        <text>L-histidyl-[translation elongation factor 2] + S-adenosyl-L-methionine = 2-[(3S)-amino-3-carboxypropyl]-L-histidyl-[translation elongation factor 2] + S-methyl-5'-thioadenosine + H(+)</text>
        <dbReference type="Rhea" id="RHEA:36783"/>
        <dbReference type="Rhea" id="RHEA-COMP:9748"/>
        <dbReference type="Rhea" id="RHEA-COMP:9749"/>
        <dbReference type="ChEBI" id="CHEBI:15378"/>
        <dbReference type="ChEBI" id="CHEBI:17509"/>
        <dbReference type="ChEBI" id="CHEBI:29979"/>
        <dbReference type="ChEBI" id="CHEBI:59789"/>
        <dbReference type="ChEBI" id="CHEBI:73995"/>
        <dbReference type="EC" id="2.5.1.108"/>
    </reaction>
</comment>
<comment type="caution">
    <text evidence="27">The sequence shown here is derived from an EMBL/GenBank/DDBJ whole genome shotgun (WGS) entry which is preliminary data.</text>
</comment>
<evidence type="ECO:0000256" key="20">
    <source>
        <dbReference type="ARBA" id="ARBA00048403"/>
    </source>
</evidence>
<evidence type="ECO:0000256" key="8">
    <source>
        <dbReference type="ARBA" id="ARBA00022691"/>
    </source>
</evidence>
<dbReference type="Proteomes" id="UP001367676">
    <property type="component" value="Unassembled WGS sequence"/>
</dbReference>
<evidence type="ECO:0000256" key="11">
    <source>
        <dbReference type="ARBA" id="ARBA00022801"/>
    </source>
</evidence>
<feature type="compositionally biased region" description="Basic and acidic residues" evidence="23">
    <location>
        <begin position="446"/>
        <end position="466"/>
    </location>
</feature>
<dbReference type="InterPro" id="IPR004088">
    <property type="entry name" value="KH_dom_type_1"/>
</dbReference>
<dbReference type="Pfam" id="PF00271">
    <property type="entry name" value="Helicase_C"/>
    <property type="match status" value="1"/>
</dbReference>
<gene>
    <name evidence="27" type="ORF">V9T40_014572</name>
</gene>
<comment type="catalytic activity">
    <reaction evidence="19">
        <text>ATP + H2O = ADP + phosphate + H(+)</text>
        <dbReference type="Rhea" id="RHEA:13065"/>
        <dbReference type="ChEBI" id="CHEBI:15377"/>
        <dbReference type="ChEBI" id="CHEBI:15378"/>
        <dbReference type="ChEBI" id="CHEBI:30616"/>
        <dbReference type="ChEBI" id="CHEBI:43474"/>
        <dbReference type="ChEBI" id="CHEBI:456216"/>
        <dbReference type="EC" id="3.6.4.13"/>
    </reaction>
</comment>
<evidence type="ECO:0000256" key="12">
    <source>
        <dbReference type="ARBA" id="ARBA00022806"/>
    </source>
</evidence>
<dbReference type="PROSITE" id="PS50084">
    <property type="entry name" value="KH_TYPE_1"/>
    <property type="match status" value="1"/>
</dbReference>
<dbReference type="SFLD" id="SFLDS00032">
    <property type="entry name" value="Radical_SAM_3-amino-3-carboxyp"/>
    <property type="match status" value="1"/>
</dbReference>
<dbReference type="PROSITE" id="PS51195">
    <property type="entry name" value="Q_MOTIF"/>
    <property type="match status" value="1"/>
</dbReference>
<dbReference type="Gene3D" id="3.30.1370.10">
    <property type="entry name" value="K Homology domain, type 1"/>
    <property type="match status" value="1"/>
</dbReference>
<comment type="pathway">
    <text evidence="2">Protein modification; peptidyl-diphthamide biosynthesis.</text>
</comment>
<evidence type="ECO:0000256" key="19">
    <source>
        <dbReference type="ARBA" id="ARBA00047984"/>
    </source>
</evidence>
<evidence type="ECO:0000256" key="5">
    <source>
        <dbReference type="ARBA" id="ARBA00012552"/>
    </source>
</evidence>
<protein>
    <recommendedName>
        <fullName evidence="6">2-(3-amino-3-carboxypropyl)histidine synthase subunit 1</fullName>
        <ecNumber evidence="4">2.5.1.108</ecNumber>
        <ecNumber evidence="5">3.6.4.13</ecNumber>
    </recommendedName>
    <alternativeName>
        <fullName evidence="17">Diphthamide biosynthesis protein 1</fullName>
    </alternativeName>
    <alternativeName>
        <fullName evidence="18">Diphtheria toxin resistance protein 1</fullName>
    </alternativeName>
    <alternativeName>
        <fullName evidence="16">S-adenosyl-L-methionine:L-histidine 3-amino-3-carboxypropyltransferase 1</fullName>
    </alternativeName>
</protein>
<evidence type="ECO:0000259" key="26">
    <source>
        <dbReference type="PROSITE" id="PS51195"/>
    </source>
</evidence>
<dbReference type="EC" id="3.6.4.13" evidence="5"/>
<dbReference type="InterPro" id="IPR000629">
    <property type="entry name" value="RNA-helicase_DEAD-box_CS"/>
</dbReference>
<evidence type="ECO:0000313" key="28">
    <source>
        <dbReference type="Proteomes" id="UP001367676"/>
    </source>
</evidence>
<comment type="similarity">
    <text evidence="3">Belongs to the DPH1/DPH2 family. DPH1 subfamily.</text>
</comment>
<dbReference type="CDD" id="cd00105">
    <property type="entry name" value="KH-I"/>
    <property type="match status" value="1"/>
</dbReference>
<accession>A0AAN9XXM1</accession>
<keyword evidence="9" id="KW-0479">Metal-binding</keyword>
<dbReference type="InterPro" id="IPR016435">
    <property type="entry name" value="DPH1/DPH2"/>
</dbReference>
<feature type="compositionally biased region" description="Low complexity" evidence="23">
    <location>
        <begin position="725"/>
        <end position="738"/>
    </location>
</feature>
<dbReference type="FunFam" id="3.40.50.11860:FF:000002">
    <property type="entry name" value="2-(3-amino-3-carboxypropyl)histidine synthase subunit 1"/>
    <property type="match status" value="1"/>
</dbReference>
<dbReference type="SUPFAM" id="SSF52540">
    <property type="entry name" value="P-loop containing nucleoside triphosphate hydrolases"/>
    <property type="match status" value="1"/>
</dbReference>
<sequence>MADVAKNSEVQILHANPQRKTFKRLPMKKIPNEILEHPVLIAASDYFPKNYDFELPKTVWRILQLKAKRVAIQLPEGLSMFAVRISDVLEAATGVDVVILADVTYGACCVDDFTAKALNVDLLVHYGHSCLIPVDTMQNIEFLYVFVNIQIDVAHVEDTIHFNFTTNQKLAFVSTIQFITALHDVVGRLRAKGYECLIPQRKPLSPGEILGCTAPTVPADYIIVYLGDGRFHLEAVMIANPSSRYFRYDPYDKKLTEEFYDYKVMKEARKTAIDQTRNATKVGFILGTLGRQGSVNVLDHLRKYVDRKSVDDKTKISSTDYIMVLMSEVTPQKLNQFKDSIDAWIQIACPRLSIDWGVSFAKPLLTPYEAHVALSKKESCENELNSYPMDYYAQDSLGPWTPKHKPNSDQPKSRCANAPVLITNMSNQNYGGQKAVYSQSFSRSGPRRDAQPRGERNFQFEPSDDKDVIQVDSRKLGCIIGTKGSNIRKMEEDSGAQIQVSKDRNGASSDVYIKGTPEARQAAHEMIQNCIDDDNNRRNDSNQSRSGGYDNQSRSGGYENQSRSGGFDNQSRSGGYDNQSNSGGFDNQSRSGGYNNQSRSGGFDNQSRSSGYDNQSRFGGYDNQSRSGGYDGESRSGGYNGQSRSGGYNNQSRSGGYDSQSRSGGYDGQSRSGGYDGQSRSGGYDNQSRSGGYDNQSRSGGFERKPQYERRSNYADTNDDRRRQNNNQNSNTDTSNSDFQPIDWQALYEQSELEAKAKLAAMPSIVKNLYHEDPEVANMSPQEVAFFRANKMDIKVERVFGDENEKSKPIPNPVLTFEQAFGPYPDILKTIYEQEFKEPSPIQSQAWPIILSGEDMIGIAQTGTGKTLAFLLPALIHIESQVVPRNERVGPTVLILSPTRELALQIEKEINKYSYHGIKCVCVYGGGARREQGNILAQKPEIVVATPGRLEDFISTDQILLDSVTYVVLDEADKMLEMGFEVQIRRILLKVRGDRQSLLTSATWPSGVRRLVSQYSNNPIQVVVGSLDLTAVHSVTQRIEIIDEDNRRERLSEFLAGMEPDDKVIVFCSKKSVTDDIASDLMLQGVKCQSIHGDREQCDREQALHDLKTGEVHILIATDVAARGIDIPDITHIFNYDFPRNIEEYVHRIGRTGRAGKSGESISLVTRKDWGSAAELIKILEEANQGVPDELRSMAERFEKKKNDGPFRGRGGGGFRGGRGSRPRY</sequence>
<evidence type="ECO:0000256" key="18">
    <source>
        <dbReference type="ARBA" id="ARBA00032789"/>
    </source>
</evidence>
<dbReference type="PROSITE" id="PS51194">
    <property type="entry name" value="HELICASE_CTER"/>
    <property type="match status" value="1"/>
</dbReference>
<reference evidence="27 28" key="1">
    <citation type="submission" date="2024-03" db="EMBL/GenBank/DDBJ databases">
        <title>Adaptation during the transition from Ophiocordyceps entomopathogen to insect associate is accompanied by gene loss and intensified selection.</title>
        <authorList>
            <person name="Ward C.M."/>
            <person name="Onetto C.A."/>
            <person name="Borneman A.R."/>
        </authorList>
    </citation>
    <scope>NUCLEOTIDE SEQUENCE [LARGE SCALE GENOMIC DNA]</scope>
    <source>
        <strain evidence="27">AWRI1</strain>
        <tissue evidence="27">Single Adult Female</tissue>
    </source>
</reference>
<name>A0AAN9XXM1_9HEMI</name>
<keyword evidence="7" id="KW-0808">Transferase</keyword>
<feature type="domain" description="DEAD-box RNA helicase Q" evidence="26">
    <location>
        <begin position="816"/>
        <end position="844"/>
    </location>
</feature>
<keyword evidence="8" id="KW-0949">S-adenosyl-L-methionine</keyword>
<dbReference type="GO" id="GO:0051536">
    <property type="term" value="F:iron-sulfur cluster binding"/>
    <property type="evidence" value="ECO:0007669"/>
    <property type="project" value="UniProtKB-KW"/>
</dbReference>
<feature type="region of interest" description="Disordered" evidence="23">
    <location>
        <begin position="1197"/>
        <end position="1225"/>
    </location>
</feature>
<dbReference type="GO" id="GO:0003723">
    <property type="term" value="F:RNA binding"/>
    <property type="evidence" value="ECO:0007669"/>
    <property type="project" value="UniProtKB-UniRule"/>
</dbReference>
<feature type="compositionally biased region" description="Gly residues" evidence="23">
    <location>
        <begin position="1208"/>
        <end position="1218"/>
    </location>
</feature>
<dbReference type="Gene3D" id="3.40.50.300">
    <property type="entry name" value="P-loop containing nucleotide triphosphate hydrolases"/>
    <property type="match status" value="2"/>
</dbReference>
<evidence type="ECO:0000313" key="27">
    <source>
        <dbReference type="EMBL" id="KAK7572100.1"/>
    </source>
</evidence>
<feature type="compositionally biased region" description="Polar residues" evidence="23">
    <location>
        <begin position="641"/>
        <end position="663"/>
    </location>
</feature>
<keyword evidence="12" id="KW-0347">Helicase</keyword>
<dbReference type="Pfam" id="PF01866">
    <property type="entry name" value="Diphthamide_syn"/>
    <property type="match status" value="1"/>
</dbReference>
<proteinExistence type="inferred from homology"/>
<evidence type="ECO:0000256" key="9">
    <source>
        <dbReference type="ARBA" id="ARBA00022723"/>
    </source>
</evidence>
<keyword evidence="10" id="KW-0547">Nucleotide-binding</keyword>
<dbReference type="NCBIfam" id="TIGR00322">
    <property type="entry name" value="diphth2_R"/>
    <property type="match status" value="1"/>
</dbReference>
<keyword evidence="28" id="KW-1185">Reference proteome</keyword>
<dbReference type="InterPro" id="IPR027417">
    <property type="entry name" value="P-loop_NTPase"/>
</dbReference>
<dbReference type="GO" id="GO:0031047">
    <property type="term" value="P:regulatory ncRNA-mediated gene silencing"/>
    <property type="evidence" value="ECO:0007669"/>
    <property type="project" value="UniProtKB-ARBA"/>
</dbReference>
<dbReference type="Pfam" id="PF00270">
    <property type="entry name" value="DEAD"/>
    <property type="match status" value="1"/>
</dbReference>
<keyword evidence="14" id="KW-0408">Iron</keyword>
<dbReference type="Pfam" id="PF00013">
    <property type="entry name" value="KH_1"/>
    <property type="match status" value="1"/>
</dbReference>
<dbReference type="CDD" id="cd18787">
    <property type="entry name" value="SF2_C_DEAD"/>
    <property type="match status" value="1"/>
</dbReference>
<evidence type="ECO:0000256" key="6">
    <source>
        <dbReference type="ARBA" id="ARBA00021915"/>
    </source>
</evidence>
<evidence type="ECO:0000256" key="7">
    <source>
        <dbReference type="ARBA" id="ARBA00022679"/>
    </source>
</evidence>
<feature type="compositionally biased region" description="Basic and acidic residues" evidence="23">
    <location>
        <begin position="1197"/>
        <end position="1207"/>
    </location>
</feature>
<feature type="compositionally biased region" description="Polar residues" evidence="23">
    <location>
        <begin position="549"/>
        <end position="627"/>
    </location>
</feature>
<dbReference type="EC" id="2.5.1.108" evidence="4"/>
<dbReference type="InterPro" id="IPR042265">
    <property type="entry name" value="DPH1/DPH2_3"/>
</dbReference>
<dbReference type="Gene3D" id="3.40.50.11850">
    <property type="entry name" value="Diphthamide synthesis DPH1/DPH2 domain 2"/>
    <property type="match status" value="1"/>
</dbReference>
<feature type="region of interest" description="Disordered" evidence="23">
    <location>
        <begin position="490"/>
        <end position="511"/>
    </location>
</feature>
<evidence type="ECO:0000256" key="16">
    <source>
        <dbReference type="ARBA" id="ARBA00031690"/>
    </source>
</evidence>
<dbReference type="GO" id="GO:0017183">
    <property type="term" value="P:protein histidyl modification to diphthamide"/>
    <property type="evidence" value="ECO:0007669"/>
    <property type="project" value="InterPro"/>
</dbReference>
<keyword evidence="21" id="KW-0694">RNA-binding</keyword>
<dbReference type="FunFam" id="3.40.50.11850:FF:000002">
    <property type="entry name" value="2-(3-amino-3-carboxypropyl)histidine synthase subunit 1"/>
    <property type="match status" value="1"/>
</dbReference>
<feature type="compositionally biased region" description="Basic and acidic residues" evidence="23">
    <location>
        <begin position="701"/>
        <end position="723"/>
    </location>
</feature>
<dbReference type="GO" id="GO:0005524">
    <property type="term" value="F:ATP binding"/>
    <property type="evidence" value="ECO:0007669"/>
    <property type="project" value="UniProtKB-KW"/>
</dbReference>
<dbReference type="SUPFAM" id="SSF54791">
    <property type="entry name" value="Eukaryotic type KH-domain (KH-domain type I)"/>
    <property type="match status" value="1"/>
</dbReference>
<evidence type="ECO:0000259" key="24">
    <source>
        <dbReference type="PROSITE" id="PS51192"/>
    </source>
</evidence>
<dbReference type="InterPro" id="IPR004087">
    <property type="entry name" value="KH_dom"/>
</dbReference>
<dbReference type="InterPro" id="IPR014014">
    <property type="entry name" value="RNA_helicase_DEAD_Q_motif"/>
</dbReference>
<keyword evidence="13" id="KW-0067">ATP-binding</keyword>
<dbReference type="Gene3D" id="3.40.50.11860">
    <property type="entry name" value="Diphthamide synthesis DPH1/DPH2 domain 3"/>
    <property type="match status" value="1"/>
</dbReference>
<keyword evidence="15" id="KW-0411">Iron-sulfur</keyword>
<dbReference type="SMART" id="SM00322">
    <property type="entry name" value="KH"/>
    <property type="match status" value="1"/>
</dbReference>
<dbReference type="GO" id="GO:0046872">
    <property type="term" value="F:metal ion binding"/>
    <property type="evidence" value="ECO:0007669"/>
    <property type="project" value="UniProtKB-KW"/>
</dbReference>
<dbReference type="InterPro" id="IPR042264">
    <property type="entry name" value="DPH1/DPH2_2"/>
</dbReference>
<evidence type="ECO:0000256" key="4">
    <source>
        <dbReference type="ARBA" id="ARBA00012221"/>
    </source>
</evidence>
<evidence type="ECO:0000256" key="10">
    <source>
        <dbReference type="ARBA" id="ARBA00022741"/>
    </source>
</evidence>
<evidence type="ECO:0000256" key="17">
    <source>
        <dbReference type="ARBA" id="ARBA00032574"/>
    </source>
</evidence>
<dbReference type="SMART" id="SM00487">
    <property type="entry name" value="DEXDc"/>
    <property type="match status" value="1"/>
</dbReference>
<evidence type="ECO:0000256" key="22">
    <source>
        <dbReference type="PROSITE-ProRule" id="PRU00552"/>
    </source>
</evidence>
<dbReference type="EMBL" id="JBBCAQ010000038">
    <property type="protein sequence ID" value="KAK7572100.1"/>
    <property type="molecule type" value="Genomic_DNA"/>
</dbReference>
<evidence type="ECO:0000256" key="1">
    <source>
        <dbReference type="ARBA" id="ARBA00001966"/>
    </source>
</evidence>
<evidence type="ECO:0000256" key="14">
    <source>
        <dbReference type="ARBA" id="ARBA00023004"/>
    </source>
</evidence>
<feature type="region of interest" description="Disordered" evidence="23">
    <location>
        <begin position="530"/>
        <end position="741"/>
    </location>
</feature>
<feature type="compositionally biased region" description="Polar residues" evidence="23">
    <location>
        <begin position="678"/>
        <end position="699"/>
    </location>
</feature>
<feature type="domain" description="Helicase ATP-binding" evidence="24">
    <location>
        <begin position="847"/>
        <end position="1022"/>
    </location>
</feature>
<evidence type="ECO:0000256" key="15">
    <source>
        <dbReference type="ARBA" id="ARBA00023014"/>
    </source>
</evidence>
<dbReference type="GO" id="GO:0016787">
    <property type="term" value="F:hydrolase activity"/>
    <property type="evidence" value="ECO:0007669"/>
    <property type="project" value="UniProtKB-KW"/>
</dbReference>
<evidence type="ECO:0000256" key="21">
    <source>
        <dbReference type="PROSITE-ProRule" id="PRU00117"/>
    </source>
</evidence>
<evidence type="ECO:0000256" key="23">
    <source>
        <dbReference type="SAM" id="MobiDB-lite"/>
    </source>
</evidence>
<feature type="short sequence motif" description="Q motif" evidence="22">
    <location>
        <begin position="816"/>
        <end position="844"/>
    </location>
</feature>
<evidence type="ECO:0000256" key="2">
    <source>
        <dbReference type="ARBA" id="ARBA00005156"/>
    </source>
</evidence>
<dbReference type="PROSITE" id="PS00039">
    <property type="entry name" value="DEAD_ATP_HELICASE"/>
    <property type="match status" value="1"/>
</dbReference>
<dbReference type="FunFam" id="3.40.50.300:FF:000008">
    <property type="entry name" value="ATP-dependent RNA helicase RhlB"/>
    <property type="match status" value="1"/>
</dbReference>
<dbReference type="InterPro" id="IPR014001">
    <property type="entry name" value="Helicase_ATP-bd"/>
</dbReference>
<feature type="region of interest" description="Disordered" evidence="23">
    <location>
        <begin position="436"/>
        <end position="466"/>
    </location>
</feature>
<dbReference type="PROSITE" id="PS51192">
    <property type="entry name" value="HELICASE_ATP_BIND_1"/>
    <property type="match status" value="1"/>
</dbReference>